<sequence length="245" mass="27916">MSRRTVIVHYHLFKNAGTSVDGLLRRHFASAWREVEFHGIPPRRNGAALAGFIAAHPELQAVSSHTAMLPLPEIENVDILPIIFVRHPLLRLKSAYSFERLQQMDSIGPSLARVLPFIGYARALVALGNRQAINFQTERFCANEPPRKGTEIERALRTIERLPYVGLVEAFDESVARLEAYLKPHFPDFQGEPLRLNVTNPTQATVAEQLRALRDEVGARQYAFLTRHNRDDIALFERAQQDYRQ</sequence>
<dbReference type="InterPro" id="IPR027417">
    <property type="entry name" value="P-loop_NTPase"/>
</dbReference>
<gene>
    <name evidence="1" type="ORF">TS85_13740</name>
</gene>
<organism evidence="1 2">
    <name type="scientific">Sphingomonas hengshuiensis</name>
    <dbReference type="NCBI Taxonomy" id="1609977"/>
    <lineage>
        <taxon>Bacteria</taxon>
        <taxon>Pseudomonadati</taxon>
        <taxon>Pseudomonadota</taxon>
        <taxon>Alphaproteobacteria</taxon>
        <taxon>Sphingomonadales</taxon>
        <taxon>Sphingomonadaceae</taxon>
        <taxon>Sphingomonas</taxon>
    </lineage>
</organism>
<keyword evidence="2" id="KW-1185">Reference proteome</keyword>
<proteinExistence type="predicted"/>
<evidence type="ECO:0000313" key="1">
    <source>
        <dbReference type="EMBL" id="AJP72605.1"/>
    </source>
</evidence>
<dbReference type="OrthoDB" id="5734415at2"/>
<dbReference type="RefSeq" id="WP_044332878.1">
    <property type="nucleotide sequence ID" value="NZ_CP010836.1"/>
</dbReference>
<dbReference type="Proteomes" id="UP000032300">
    <property type="component" value="Chromosome"/>
</dbReference>
<dbReference type="Gene3D" id="3.40.50.300">
    <property type="entry name" value="P-loop containing nucleotide triphosphate hydrolases"/>
    <property type="match status" value="1"/>
</dbReference>
<accession>A0A7U4LFM9</accession>
<name>A0A7U4LFM9_9SPHN</name>
<dbReference type="EMBL" id="CP010836">
    <property type="protein sequence ID" value="AJP72605.1"/>
    <property type="molecule type" value="Genomic_DNA"/>
</dbReference>
<evidence type="ECO:0008006" key="3">
    <source>
        <dbReference type="Google" id="ProtNLM"/>
    </source>
</evidence>
<reference evidence="1 2" key="1">
    <citation type="journal article" date="2015" name="Int. J. Syst. Evol. Microbiol.">
        <title>Sphingomonas hengshuiensis sp. nov., isolated from lake wetland.</title>
        <authorList>
            <person name="Wei S."/>
            <person name="Wang T."/>
            <person name="Liu H."/>
            <person name="Zhang C."/>
            <person name="Guo J."/>
            <person name="Wang Q."/>
            <person name="Liang K."/>
            <person name="Zhang Z."/>
        </authorList>
    </citation>
    <scope>NUCLEOTIDE SEQUENCE [LARGE SCALE GENOMIC DNA]</scope>
    <source>
        <strain evidence="1 2">WHSC-8</strain>
    </source>
</reference>
<dbReference type="AlphaFoldDB" id="A0A7U4LFM9"/>
<protein>
    <recommendedName>
        <fullName evidence="3">Sulfotransferase family protein</fullName>
    </recommendedName>
</protein>
<reference evidence="1 2" key="2">
    <citation type="submission" date="2015-02" db="EMBL/GenBank/DDBJ databases">
        <title>The complete genome of Sphingomonas hengshuiensis sp. WHSC-8 isolated from soil of Hengshui Lake.</title>
        <authorList>
            <person name="Wei S."/>
            <person name="Guo J."/>
            <person name="Su C."/>
            <person name="Wu R."/>
            <person name="Zhang Z."/>
            <person name="Liang K."/>
            <person name="Li H."/>
            <person name="Wang T."/>
            <person name="Liu H."/>
            <person name="Zhang C."/>
            <person name="Li Z."/>
            <person name="Wang Q."/>
            <person name="Meng J."/>
        </authorList>
    </citation>
    <scope>NUCLEOTIDE SEQUENCE [LARGE SCALE GENOMIC DNA]</scope>
    <source>
        <strain evidence="1 2">WHSC-8</strain>
    </source>
</reference>
<evidence type="ECO:0000313" key="2">
    <source>
        <dbReference type="Proteomes" id="UP000032300"/>
    </source>
</evidence>
<dbReference type="KEGG" id="sphi:TS85_13740"/>